<dbReference type="Proteomes" id="UP000223445">
    <property type="component" value="Unassembled WGS sequence"/>
</dbReference>
<dbReference type="EMBL" id="NUPM01000005">
    <property type="protein sequence ID" value="PGZ04861.1"/>
    <property type="molecule type" value="Genomic_DNA"/>
</dbReference>
<dbReference type="SUPFAM" id="SSF160570">
    <property type="entry name" value="YonK-like"/>
    <property type="match status" value="1"/>
</dbReference>
<organism evidence="2 4">
    <name type="scientific">Bacillus thuringiensis</name>
    <dbReference type="NCBI Taxonomy" id="1428"/>
    <lineage>
        <taxon>Bacteria</taxon>
        <taxon>Bacillati</taxon>
        <taxon>Bacillota</taxon>
        <taxon>Bacilli</taxon>
        <taxon>Bacillales</taxon>
        <taxon>Bacillaceae</taxon>
        <taxon>Bacillus</taxon>
        <taxon>Bacillus cereus group</taxon>
    </lineage>
</organism>
<proteinExistence type="predicted"/>
<accession>A0A9X6YJ34</accession>
<evidence type="ECO:0000313" key="2">
    <source>
        <dbReference type="EMBL" id="PED16483.1"/>
    </source>
</evidence>
<sequence length="66" mass="7307">MAKEVHSISAKGVLDAANNTITEYSAKGEYLGELNIAEALEKFDGKIVSFAIKHDKDLNMDEEETY</sequence>
<dbReference type="Gene3D" id="6.20.120.10">
    <property type="match status" value="1"/>
</dbReference>
<name>A0A9X6YJ34_BACTU</name>
<feature type="domain" description="Bacillus phage SPbeta YonK" evidence="1">
    <location>
        <begin position="1"/>
        <end position="60"/>
    </location>
</feature>
<dbReference type="AlphaFoldDB" id="A0A9X6YJ34"/>
<dbReference type="Pfam" id="PF09642">
    <property type="entry name" value="YonK"/>
    <property type="match status" value="1"/>
</dbReference>
<evidence type="ECO:0000313" key="5">
    <source>
        <dbReference type="Proteomes" id="UP000223445"/>
    </source>
</evidence>
<dbReference type="Proteomes" id="UP000220127">
    <property type="component" value="Unassembled WGS sequence"/>
</dbReference>
<protein>
    <recommendedName>
        <fullName evidence="1">Bacillus phage SPbeta YonK domain-containing protein</fullName>
    </recommendedName>
</protein>
<gene>
    <name evidence="3" type="ORF">COE48_04585</name>
    <name evidence="2" type="ORF">CON01_01195</name>
</gene>
<evidence type="ECO:0000313" key="3">
    <source>
        <dbReference type="EMBL" id="PGZ04861.1"/>
    </source>
</evidence>
<dbReference type="RefSeq" id="WP_088011265.1">
    <property type="nucleotide sequence ID" value="NZ_JASVEG010000007.1"/>
</dbReference>
<dbReference type="InterPro" id="IPR018600">
    <property type="entry name" value="Phage_SP-beta_YonK"/>
</dbReference>
<comment type="caution">
    <text evidence="2">The sequence shown here is derived from an EMBL/GenBank/DDBJ whole genome shotgun (WGS) entry which is preliminary data.</text>
</comment>
<evidence type="ECO:0000313" key="4">
    <source>
        <dbReference type="Proteomes" id="UP000220127"/>
    </source>
</evidence>
<dbReference type="EMBL" id="NVMD01000002">
    <property type="protein sequence ID" value="PED16483.1"/>
    <property type="molecule type" value="Genomic_DNA"/>
</dbReference>
<dbReference type="InterPro" id="IPR037261">
    <property type="entry name" value="YonK_sf"/>
</dbReference>
<evidence type="ECO:0000259" key="1">
    <source>
        <dbReference type="Pfam" id="PF09642"/>
    </source>
</evidence>
<reference evidence="4 5" key="1">
    <citation type="submission" date="2017-09" db="EMBL/GenBank/DDBJ databases">
        <title>Large-scale bioinformatics analysis of Bacillus genomes uncovers conserved roles of natural products in bacterial physiology.</title>
        <authorList>
            <consortium name="Agbiome Team Llc"/>
            <person name="Bleich R.M."/>
            <person name="Grubbs K.J."/>
            <person name="Santa Maria K.C."/>
            <person name="Allen S.E."/>
            <person name="Farag S."/>
            <person name="Shank E.A."/>
            <person name="Bowers A."/>
        </authorList>
    </citation>
    <scope>NUCLEOTIDE SEQUENCE [LARGE SCALE GENOMIC DNA]</scope>
    <source>
        <strain evidence="3 5">AFS030179</strain>
        <strain evidence="2 4">AFS094940</strain>
    </source>
</reference>